<evidence type="ECO:0000313" key="1">
    <source>
        <dbReference type="EMBL" id="KAG8387178.1"/>
    </source>
</evidence>
<protein>
    <submittedName>
        <fullName evidence="1">Uncharacterized protein</fullName>
    </submittedName>
</protein>
<organism evidence="1 2">
    <name type="scientific">Buddleja alternifolia</name>
    <dbReference type="NCBI Taxonomy" id="168488"/>
    <lineage>
        <taxon>Eukaryota</taxon>
        <taxon>Viridiplantae</taxon>
        <taxon>Streptophyta</taxon>
        <taxon>Embryophyta</taxon>
        <taxon>Tracheophyta</taxon>
        <taxon>Spermatophyta</taxon>
        <taxon>Magnoliopsida</taxon>
        <taxon>eudicotyledons</taxon>
        <taxon>Gunneridae</taxon>
        <taxon>Pentapetalae</taxon>
        <taxon>asterids</taxon>
        <taxon>lamiids</taxon>
        <taxon>Lamiales</taxon>
        <taxon>Scrophulariaceae</taxon>
        <taxon>Buddlejeae</taxon>
        <taxon>Buddleja</taxon>
    </lineage>
</organism>
<dbReference type="InterPro" id="IPR027921">
    <property type="entry name" value="NOPCHAP1"/>
</dbReference>
<gene>
    <name evidence="1" type="ORF">BUALT_Bualt03G0226300</name>
</gene>
<comment type="caution">
    <text evidence="1">The sequence shown here is derived from an EMBL/GenBank/DDBJ whole genome shotgun (WGS) entry which is preliminary data.</text>
</comment>
<dbReference type="GO" id="GO:0000492">
    <property type="term" value="P:box C/D snoRNP assembly"/>
    <property type="evidence" value="ECO:0007669"/>
    <property type="project" value="InterPro"/>
</dbReference>
<dbReference type="EMBL" id="WHWC01000003">
    <property type="protein sequence ID" value="KAG8387178.1"/>
    <property type="molecule type" value="Genomic_DNA"/>
</dbReference>
<proteinExistence type="predicted"/>
<accession>A0AAV6XY50</accession>
<evidence type="ECO:0000313" key="2">
    <source>
        <dbReference type="Proteomes" id="UP000826271"/>
    </source>
</evidence>
<name>A0AAV6XY50_9LAMI</name>
<keyword evidence="2" id="KW-1185">Reference proteome</keyword>
<reference evidence="1" key="1">
    <citation type="submission" date="2019-10" db="EMBL/GenBank/DDBJ databases">
        <authorList>
            <person name="Zhang R."/>
            <person name="Pan Y."/>
            <person name="Wang J."/>
            <person name="Ma R."/>
            <person name="Yu S."/>
        </authorList>
    </citation>
    <scope>NUCLEOTIDE SEQUENCE</scope>
    <source>
        <strain evidence="1">LA-IB0</strain>
        <tissue evidence="1">Leaf</tissue>
    </source>
</reference>
<dbReference type="AlphaFoldDB" id="A0AAV6XY50"/>
<dbReference type="GO" id="GO:0062064">
    <property type="term" value="F:box C/D methylation guide snoRNP complex binding"/>
    <property type="evidence" value="ECO:0007669"/>
    <property type="project" value="TreeGrafter"/>
</dbReference>
<dbReference type="PANTHER" id="PTHR28674:SF1">
    <property type="entry name" value="NOP PROTEIN CHAPERONE 1"/>
    <property type="match status" value="1"/>
</dbReference>
<dbReference type="PANTHER" id="PTHR28674">
    <property type="entry name" value="SIMILAR TO DNA SEGMENT, CHR 10, WAYNE STATE UNIVERSITY 102,-EXPRESSED"/>
    <property type="match status" value="1"/>
</dbReference>
<sequence length="111" mass="12424">MAEHNSKDLLQLESNSTAISSTSSLESKLFVCKKESSSSLPKAPVERPTMFPLPKSQVLGKVKDFLGVFSESNKKLMQDAKENPDHYDIEVLSGKESEFIEMVIALLLRFF</sequence>
<dbReference type="Proteomes" id="UP000826271">
    <property type="component" value="Unassembled WGS sequence"/>
</dbReference>